<proteinExistence type="predicted"/>
<name>A0A9N9HXV5_9GLOM</name>
<comment type="caution">
    <text evidence="2">The sequence shown here is derived from an EMBL/GenBank/DDBJ whole genome shotgun (WGS) entry which is preliminary data.</text>
</comment>
<keyword evidence="3" id="KW-1185">Reference proteome</keyword>
<sequence length="631" mass="71616">LETYLTSTAPSSVSYLGFLKSARHIIVKSPPLTEDWKGLNGAWYRRFSKATKKLNLPSVAEEAHFPSPSDNEEHLLTAIYLNPEYRHIFLVLIICDMDTRLYWEEVIDERKKAGIVRTKTIDIYQVVGEDVGDEIVDECQRSSKRLKKDKQGQSRSRSGVDYHASSKDNVESQDPVSVSEDDDSEKSDFDTQEAIDGQDQEEVKDAISGEKAKKVTKVAKENKVGPFRLSKENREEIDTAFKSMDERCMWKLSTGRFVEKELYKLGQEVEFEHVIHSFIIDVDDELISSHFSDTELDEIDCAAGPHVPDLPDQIAEFLYEFAGKTSLNEIRETIKSKIFGNNYDHENHHDKDYIIYALYSLVREIQGGSMKDTKLEAWFNCHIWNVIFDQAFGDINVISVVRGESASLATASRKNKKRKSGERRKMGRRGDWIVRSVTNGDKHEFGAGEAGNVWTDDHGTKFFKEAGLKLPKVLKDMLVKLMKKVDWNRERCAKMQTVGIIHAGLMIMTVHLDNPQGYICRIQRGEVMEVPDKPENFPSILKILASVLNLKTVIKETLKVIQASEQTIESFKTAGRRKRPRGINQRQLSDCMSTPKKGKKAKNGNACAEVNDERPYPASPCPGSPSFEPLI</sequence>
<feature type="compositionally biased region" description="Basic and acidic residues" evidence="1">
    <location>
        <begin position="158"/>
        <end position="170"/>
    </location>
</feature>
<evidence type="ECO:0000313" key="2">
    <source>
        <dbReference type="EMBL" id="CAG8711567.1"/>
    </source>
</evidence>
<feature type="compositionally biased region" description="Acidic residues" evidence="1">
    <location>
        <begin position="179"/>
        <end position="200"/>
    </location>
</feature>
<evidence type="ECO:0000256" key="1">
    <source>
        <dbReference type="SAM" id="MobiDB-lite"/>
    </source>
</evidence>
<gene>
    <name evidence="2" type="ORF">AMORRO_LOCUS12719</name>
</gene>
<reference evidence="2" key="1">
    <citation type="submission" date="2021-06" db="EMBL/GenBank/DDBJ databases">
        <authorList>
            <person name="Kallberg Y."/>
            <person name="Tangrot J."/>
            <person name="Rosling A."/>
        </authorList>
    </citation>
    <scope>NUCLEOTIDE SEQUENCE</scope>
    <source>
        <strain evidence="2">CL551</strain>
    </source>
</reference>
<feature type="non-terminal residue" evidence="2">
    <location>
        <position position="631"/>
    </location>
</feature>
<feature type="region of interest" description="Disordered" evidence="1">
    <location>
        <begin position="141"/>
        <end position="208"/>
    </location>
</feature>
<evidence type="ECO:0000313" key="3">
    <source>
        <dbReference type="Proteomes" id="UP000789342"/>
    </source>
</evidence>
<protein>
    <submittedName>
        <fullName evidence="2">6325_t:CDS:1</fullName>
    </submittedName>
</protein>
<dbReference type="OrthoDB" id="2427805at2759"/>
<feature type="region of interest" description="Disordered" evidence="1">
    <location>
        <begin position="572"/>
        <end position="631"/>
    </location>
</feature>
<dbReference type="AlphaFoldDB" id="A0A9N9HXV5"/>
<dbReference type="Proteomes" id="UP000789342">
    <property type="component" value="Unassembled WGS sequence"/>
</dbReference>
<accession>A0A9N9HXV5</accession>
<dbReference type="EMBL" id="CAJVPV010019574">
    <property type="protein sequence ID" value="CAG8711567.1"/>
    <property type="molecule type" value="Genomic_DNA"/>
</dbReference>
<organism evidence="2 3">
    <name type="scientific">Acaulospora morrowiae</name>
    <dbReference type="NCBI Taxonomy" id="94023"/>
    <lineage>
        <taxon>Eukaryota</taxon>
        <taxon>Fungi</taxon>
        <taxon>Fungi incertae sedis</taxon>
        <taxon>Mucoromycota</taxon>
        <taxon>Glomeromycotina</taxon>
        <taxon>Glomeromycetes</taxon>
        <taxon>Diversisporales</taxon>
        <taxon>Acaulosporaceae</taxon>
        <taxon>Acaulospora</taxon>
    </lineage>
</organism>